<evidence type="ECO:0000313" key="5">
    <source>
        <dbReference type="EMBL" id="QDS73715.1"/>
    </source>
</evidence>
<dbReference type="InterPro" id="IPR048400">
    <property type="entry name" value="SLS1_N"/>
</dbReference>
<dbReference type="Pfam" id="PF20778">
    <property type="entry name" value="SLS1_C"/>
    <property type="match status" value="1"/>
</dbReference>
<dbReference type="AlphaFoldDB" id="A0A517LDK2"/>
<feature type="compositionally biased region" description="Basic and acidic residues" evidence="1">
    <location>
        <begin position="26"/>
        <end position="46"/>
    </location>
</feature>
<feature type="region of interest" description="Disordered" evidence="1">
    <location>
        <begin position="192"/>
        <end position="218"/>
    </location>
</feature>
<evidence type="ECO:0000313" key="6">
    <source>
        <dbReference type="Proteomes" id="UP000316270"/>
    </source>
</evidence>
<evidence type="ECO:0000259" key="4">
    <source>
        <dbReference type="Pfam" id="PF20778"/>
    </source>
</evidence>
<dbReference type="OrthoDB" id="5392646at2759"/>
<reference evidence="5 6" key="1">
    <citation type="submission" date="2019-07" db="EMBL/GenBank/DDBJ databases">
        <title>Finished genome of Venturia effusa.</title>
        <authorList>
            <person name="Young C.A."/>
            <person name="Cox M.P."/>
            <person name="Ganley A.R.D."/>
            <person name="David W.J."/>
        </authorList>
    </citation>
    <scope>NUCLEOTIDE SEQUENCE [LARGE SCALE GENOMIC DNA]</scope>
    <source>
        <strain evidence="6">albino</strain>
    </source>
</reference>
<feature type="region of interest" description="Disordered" evidence="1">
    <location>
        <begin position="844"/>
        <end position="865"/>
    </location>
</feature>
<feature type="compositionally biased region" description="Basic and acidic residues" evidence="1">
    <location>
        <begin position="204"/>
        <end position="215"/>
    </location>
</feature>
<protein>
    <submittedName>
        <fullName evidence="5">Uncharacterized protein</fullName>
    </submittedName>
</protein>
<proteinExistence type="predicted"/>
<feature type="domain" description="SLS1 first KH" evidence="2">
    <location>
        <begin position="264"/>
        <end position="325"/>
    </location>
</feature>
<dbReference type="Proteomes" id="UP000316270">
    <property type="component" value="Chromosome 10"/>
</dbReference>
<dbReference type="InterPro" id="IPR032741">
    <property type="entry name" value="Sls1_KH-1"/>
</dbReference>
<dbReference type="PANTHER" id="PTHR37919:SF2">
    <property type="entry name" value="EXPERA DOMAIN-CONTAINING PROTEIN"/>
    <property type="match status" value="1"/>
</dbReference>
<dbReference type="STRING" id="50376.A0A517LDK2"/>
<keyword evidence="6" id="KW-1185">Reference proteome</keyword>
<evidence type="ECO:0000259" key="2">
    <source>
        <dbReference type="Pfam" id="PF14611"/>
    </source>
</evidence>
<dbReference type="EMBL" id="CP042194">
    <property type="protein sequence ID" value="QDS73715.1"/>
    <property type="molecule type" value="Genomic_DNA"/>
</dbReference>
<feature type="domain" description="SLS1 C-terminal" evidence="4">
    <location>
        <begin position="429"/>
        <end position="798"/>
    </location>
</feature>
<feature type="compositionally biased region" description="Basic and acidic residues" evidence="1">
    <location>
        <begin position="855"/>
        <end position="865"/>
    </location>
</feature>
<evidence type="ECO:0000259" key="3">
    <source>
        <dbReference type="Pfam" id="PF20776"/>
    </source>
</evidence>
<feature type="domain" description="SLS1 N-terminal" evidence="3">
    <location>
        <begin position="137"/>
        <end position="255"/>
    </location>
</feature>
<feature type="region of interest" description="Disordered" evidence="1">
    <location>
        <begin position="1"/>
        <end position="83"/>
    </location>
</feature>
<feature type="region of interest" description="Disordered" evidence="1">
    <location>
        <begin position="810"/>
        <end position="830"/>
    </location>
</feature>
<feature type="compositionally biased region" description="Basic residues" evidence="1">
    <location>
        <begin position="702"/>
        <end position="712"/>
    </location>
</feature>
<feature type="compositionally biased region" description="Low complexity" evidence="1">
    <location>
        <begin position="1"/>
        <end position="13"/>
    </location>
</feature>
<dbReference type="Pfam" id="PF14611">
    <property type="entry name" value="KH_SLS1_1"/>
    <property type="match status" value="1"/>
</dbReference>
<feature type="region of interest" description="Disordered" evidence="1">
    <location>
        <begin position="702"/>
        <end position="723"/>
    </location>
</feature>
<dbReference type="InterPro" id="IPR048401">
    <property type="entry name" value="SLS1_C"/>
</dbReference>
<feature type="region of interest" description="Disordered" evidence="1">
    <location>
        <begin position="903"/>
        <end position="944"/>
    </location>
</feature>
<feature type="compositionally biased region" description="Acidic residues" evidence="1">
    <location>
        <begin position="821"/>
        <end position="830"/>
    </location>
</feature>
<gene>
    <name evidence="5" type="ORF">FKW77_003502</name>
</gene>
<dbReference type="Pfam" id="PF20776">
    <property type="entry name" value="SLS1_N"/>
    <property type="match status" value="1"/>
</dbReference>
<dbReference type="GO" id="GO:0005743">
    <property type="term" value="C:mitochondrial inner membrane"/>
    <property type="evidence" value="ECO:0007669"/>
    <property type="project" value="InterPro"/>
</dbReference>
<dbReference type="PANTHER" id="PTHR37919">
    <property type="entry name" value="PROTEIN CBG05606"/>
    <property type="match status" value="1"/>
</dbReference>
<name>A0A517LDK2_9PEZI</name>
<sequence length="944" mass="104547">MFSRPSSSASPPSQFTITREFVGSDDYTHELDSRRQHRAQQDDRPHGAWSGSSAEFHNGETRHQVKARLRGPRGGKVREDSESLSVTALGKPAKVIVLRDTQEAVEHEEKEEDEQAEKSSLRKTLLETIEQDDVPIDQDTVNQQLDAMRPRMEDPNSGRLMISEKEFFRLCKVITKSYSSIQLNLYIARSKATSSEEPAPRPLEAAKNHTADHSPDLQLRPWTQKPVHRSKRAKVLRHTVARASTILKKCWKVEVIEEVERLGELVCTLPKSGIRLLSAGKPSFLDEIAENRQAKLEIDGANIRVIADKASATYALEDINRLWSRHVVKVFPLARKCAPTRSPGAPITFRTEDVALVSSLTRTTMTYAIDSKRKAVAITGIGNESVDDAFRALLALIDTPSRSVSIKERMVHTIAGPADAVMQDVSDLEALPYRDRSSSYGRLCAPTTRKILPQPQPELHSQDSSDRFPALEIDSAVDHSVVAEVTAMAGQGRWLQLIASDITNPITSEPPAWAKFWTTQTGPTISVHLGSVIHAKGSDSAVERTHAPRLSTHAKFLHGVPGFSSLLPHLSWDRKHLTNILSFRLLHDPWRSSGRPRPDLHLDFEVKSDATPFGETQKKIDFKGLYAITRDRRNLVMLPSQAVDICFKKEEVYHATDAYFSTQPDVTAFIEQTKANIVAGLGILRAPANVRLRLPFPITAHRKKNASKKTKKSPSASDSPEAANDAGVLADYYFSGVEHKQVAGYTFKGCPVRYTSVEGGKFGGKYGNLEIFMPQIEESKDGDDKNSQREVFVQSVLNLVGLVDKAAQGRLERPGRRVSEDENEGQEIDIDQADLEQWTPEHLMPKSSQPAATPKSEEEVQRAEHELSGLAGHHANISTGLQENELAQFDASTTVSPVALLDGSAQSTEVAPDERLPDQTTFTQTIEVEEIDTPRPAQRSAASG</sequence>
<accession>A0A517LDK2</accession>
<feature type="compositionally biased region" description="Basic residues" evidence="1">
    <location>
        <begin position="64"/>
        <end position="75"/>
    </location>
</feature>
<organism evidence="5 6">
    <name type="scientific">Venturia effusa</name>
    <dbReference type="NCBI Taxonomy" id="50376"/>
    <lineage>
        <taxon>Eukaryota</taxon>
        <taxon>Fungi</taxon>
        <taxon>Dikarya</taxon>
        <taxon>Ascomycota</taxon>
        <taxon>Pezizomycotina</taxon>
        <taxon>Dothideomycetes</taxon>
        <taxon>Pleosporomycetidae</taxon>
        <taxon>Venturiales</taxon>
        <taxon>Venturiaceae</taxon>
        <taxon>Venturia</taxon>
    </lineage>
</organism>
<feature type="compositionally biased region" description="Basic and acidic residues" evidence="1">
    <location>
        <begin position="810"/>
        <end position="820"/>
    </location>
</feature>
<evidence type="ECO:0000256" key="1">
    <source>
        <dbReference type="SAM" id="MobiDB-lite"/>
    </source>
</evidence>